<name>A0A9P4T9N5_CURKU</name>
<evidence type="ECO:0000256" key="1">
    <source>
        <dbReference type="SAM" id="MobiDB-lite"/>
    </source>
</evidence>
<keyword evidence="4" id="KW-1185">Reference proteome</keyword>
<feature type="region of interest" description="Disordered" evidence="1">
    <location>
        <begin position="270"/>
        <end position="293"/>
    </location>
</feature>
<dbReference type="PROSITE" id="PS51186">
    <property type="entry name" value="GNAT"/>
    <property type="match status" value="1"/>
</dbReference>
<evidence type="ECO:0000313" key="3">
    <source>
        <dbReference type="EMBL" id="KAF2997942.1"/>
    </source>
</evidence>
<dbReference type="Proteomes" id="UP000801428">
    <property type="component" value="Unassembled WGS sequence"/>
</dbReference>
<organism evidence="3 4">
    <name type="scientific">Curvularia kusanoi</name>
    <name type="common">Cochliobolus kusanoi</name>
    <dbReference type="NCBI Taxonomy" id="90978"/>
    <lineage>
        <taxon>Eukaryota</taxon>
        <taxon>Fungi</taxon>
        <taxon>Dikarya</taxon>
        <taxon>Ascomycota</taxon>
        <taxon>Pezizomycotina</taxon>
        <taxon>Dothideomycetes</taxon>
        <taxon>Pleosporomycetidae</taxon>
        <taxon>Pleosporales</taxon>
        <taxon>Pleosporineae</taxon>
        <taxon>Pleosporaceae</taxon>
        <taxon>Curvularia</taxon>
    </lineage>
</organism>
<accession>A0A9P4T9N5</accession>
<evidence type="ECO:0000259" key="2">
    <source>
        <dbReference type="PROSITE" id="PS51186"/>
    </source>
</evidence>
<dbReference type="EMBL" id="SWKU01000021">
    <property type="protein sequence ID" value="KAF2997942.1"/>
    <property type="molecule type" value="Genomic_DNA"/>
</dbReference>
<dbReference type="GO" id="GO:0016747">
    <property type="term" value="F:acyltransferase activity, transferring groups other than amino-acyl groups"/>
    <property type="evidence" value="ECO:0007669"/>
    <property type="project" value="InterPro"/>
</dbReference>
<dbReference type="InterPro" id="IPR000182">
    <property type="entry name" value="GNAT_dom"/>
</dbReference>
<reference evidence="3" key="1">
    <citation type="submission" date="2019-04" db="EMBL/GenBank/DDBJ databases">
        <title>Sequencing of skin fungus with MAO and IRED activity.</title>
        <authorList>
            <person name="Marsaioli A.J."/>
            <person name="Bonatto J.M.C."/>
            <person name="Reis Junior O."/>
        </authorList>
    </citation>
    <scope>NUCLEOTIDE SEQUENCE</scope>
    <source>
        <strain evidence="3">30M1</strain>
    </source>
</reference>
<dbReference type="InterPro" id="IPR016181">
    <property type="entry name" value="Acyl_CoA_acyltransferase"/>
</dbReference>
<feature type="compositionally biased region" description="Basic residues" evidence="1">
    <location>
        <begin position="109"/>
        <end position="118"/>
    </location>
</feature>
<sequence>MARFDFCSRADMPSSAPPVLDIAMETRQRGCARTLDSLTWQQQEDLGKQKSHRRGRKGRKFVPLDFEAYATEPETATEYHTARTEQAQIAAPEASDSTPPPPLHGNSSGKRRRNRKKGKVDSGRKSGEMQAKQGRAYVPLHLRQSEDVVRNRAYIPPHLRKKDGNATQLGNEVRLGDCIAIASPPASAASQAEKGAEAEAPPIKAVAPTKTPISPPKTAGGSPIPVAENGGWDDSKPGPHRAPTKPNGNNRWPKGLKEPYKKHVWIKTRDIPRNTPTESGSGGGVSWKSDSGGDPSYDVKKLMDWNGDWLPPPEDWVARKGFHPRHFGQAVEKWLDEHSKQCIVPVRIDSPDFLGVPIGDGKFLTKDLVPRYWLHDSIDNAAPRKFWDEFPQRAPAPLTDVDIVEHPPYWERWQEGEPENNFMAAVTVPEARVDAGDIDNESKSPYAMISTEERVRRILELRDKRRLRTLAKQNRPVTVTPYEGPPLPDRSLKPKCNIYIRPVQPSDVAGITDIYNHYVDGTVQAEELEKQTIAQIREWIDGVVQAGLPCLVAILKRNLRKKPQGYVSETVVGWVHLESYGAAEIYRFTTELALYVHPGYIRQGVGKCLLDQMMTIANTGYNKKGGYEYVNDFEYLKTGKSQIVKTIIVRVLYERGDDTEWAANYLGEYGFRKAGRMSQMGCKLNKMVDVALFQTQTAEIIELNNVPMIQG</sequence>
<dbReference type="AlphaFoldDB" id="A0A9P4T9N5"/>
<dbReference type="CDD" id="cd04301">
    <property type="entry name" value="NAT_SF"/>
    <property type="match status" value="1"/>
</dbReference>
<feature type="region of interest" description="Disordered" evidence="1">
    <location>
        <begin position="189"/>
        <end position="256"/>
    </location>
</feature>
<evidence type="ECO:0000313" key="4">
    <source>
        <dbReference type="Proteomes" id="UP000801428"/>
    </source>
</evidence>
<dbReference type="OrthoDB" id="2129362at2759"/>
<feature type="region of interest" description="Disordered" evidence="1">
    <location>
        <begin position="75"/>
        <end position="140"/>
    </location>
</feature>
<dbReference type="Gene3D" id="3.40.630.30">
    <property type="match status" value="1"/>
</dbReference>
<feature type="domain" description="N-acetyltransferase" evidence="2">
    <location>
        <begin position="498"/>
        <end position="689"/>
    </location>
</feature>
<dbReference type="SUPFAM" id="SSF55729">
    <property type="entry name" value="Acyl-CoA N-acyltransferases (Nat)"/>
    <property type="match status" value="1"/>
</dbReference>
<gene>
    <name evidence="3" type="ORF">E8E13_005573</name>
</gene>
<comment type="caution">
    <text evidence="3">The sequence shown here is derived from an EMBL/GenBank/DDBJ whole genome shotgun (WGS) entry which is preliminary data.</text>
</comment>
<proteinExistence type="predicted"/>
<protein>
    <recommendedName>
        <fullName evidence="2">N-acetyltransferase domain-containing protein</fullName>
    </recommendedName>
</protein>